<accession>A0A1M6U2W2</accession>
<dbReference type="EMBL" id="FQZU01000029">
    <property type="protein sequence ID" value="SHK63612.1"/>
    <property type="molecule type" value="Genomic_DNA"/>
</dbReference>
<dbReference type="AlphaFoldDB" id="A0A1M6U2W2"/>
<keyword evidence="5" id="KW-1185">Reference proteome</keyword>
<dbReference type="PROSITE" id="PS50110">
    <property type="entry name" value="RESPONSE_REGULATORY"/>
    <property type="match status" value="1"/>
</dbReference>
<dbReference type="Gene3D" id="3.40.50.2300">
    <property type="match status" value="1"/>
</dbReference>
<feature type="domain" description="Response regulatory" evidence="3">
    <location>
        <begin position="4"/>
        <end position="121"/>
    </location>
</feature>
<evidence type="ECO:0000313" key="5">
    <source>
        <dbReference type="Proteomes" id="UP000183994"/>
    </source>
</evidence>
<dbReference type="Pfam" id="PF00072">
    <property type="entry name" value="Response_reg"/>
    <property type="match status" value="1"/>
</dbReference>
<dbReference type="PANTHER" id="PTHR44591">
    <property type="entry name" value="STRESS RESPONSE REGULATOR PROTEIN 1"/>
    <property type="match status" value="1"/>
</dbReference>
<evidence type="ECO:0000259" key="3">
    <source>
        <dbReference type="PROSITE" id="PS50110"/>
    </source>
</evidence>
<dbReference type="InterPro" id="IPR050595">
    <property type="entry name" value="Bact_response_regulator"/>
</dbReference>
<dbReference type="GO" id="GO:0000160">
    <property type="term" value="P:phosphorelay signal transduction system"/>
    <property type="evidence" value="ECO:0007669"/>
    <property type="project" value="InterPro"/>
</dbReference>
<reference evidence="5" key="1">
    <citation type="submission" date="2016-11" db="EMBL/GenBank/DDBJ databases">
        <authorList>
            <person name="Varghese N."/>
            <person name="Submissions S."/>
        </authorList>
    </citation>
    <scope>NUCLEOTIDE SEQUENCE [LARGE SCALE GENOMIC DNA]</scope>
    <source>
        <strain evidence="5">DSM 16219</strain>
    </source>
</reference>
<organism evidence="4 5">
    <name type="scientific">Desulfatibacillum alkenivorans DSM 16219</name>
    <dbReference type="NCBI Taxonomy" id="1121393"/>
    <lineage>
        <taxon>Bacteria</taxon>
        <taxon>Pseudomonadati</taxon>
        <taxon>Thermodesulfobacteriota</taxon>
        <taxon>Desulfobacteria</taxon>
        <taxon>Desulfobacterales</taxon>
        <taxon>Desulfatibacillaceae</taxon>
        <taxon>Desulfatibacillum</taxon>
    </lineage>
</organism>
<dbReference type="STRING" id="1121393.SAMN02745216_03801"/>
<sequence>MKSRILVVDDESMIRDMLRQVLESDGYEVYEASDGMAAQSIYREEPMDMIITDLSMPERNGLEVIDEVTRSFPNVKIIAMSANASGGCGVDLASARNKGAHRTFPKPFGMGDLKSAVKALLA</sequence>
<dbReference type="RefSeq" id="WP_170868414.1">
    <property type="nucleotide sequence ID" value="NZ_FQZU01000029.1"/>
</dbReference>
<name>A0A1M6U2W2_9BACT</name>
<dbReference type="InterPro" id="IPR001789">
    <property type="entry name" value="Sig_transdc_resp-reg_receiver"/>
</dbReference>
<protein>
    <submittedName>
        <fullName evidence="4">Response regulator receiver domain-containing protein</fullName>
    </submittedName>
</protein>
<dbReference type="Proteomes" id="UP000183994">
    <property type="component" value="Unassembled WGS sequence"/>
</dbReference>
<evidence type="ECO:0000256" key="1">
    <source>
        <dbReference type="ARBA" id="ARBA00022553"/>
    </source>
</evidence>
<dbReference type="InterPro" id="IPR011006">
    <property type="entry name" value="CheY-like_superfamily"/>
</dbReference>
<gene>
    <name evidence="4" type="ORF">SAMN02745216_03801</name>
</gene>
<dbReference type="CDD" id="cd00156">
    <property type="entry name" value="REC"/>
    <property type="match status" value="1"/>
</dbReference>
<dbReference type="SMART" id="SM00448">
    <property type="entry name" value="REC"/>
    <property type="match status" value="1"/>
</dbReference>
<evidence type="ECO:0000313" key="4">
    <source>
        <dbReference type="EMBL" id="SHK63612.1"/>
    </source>
</evidence>
<keyword evidence="1 2" id="KW-0597">Phosphoprotein</keyword>
<dbReference type="SUPFAM" id="SSF52172">
    <property type="entry name" value="CheY-like"/>
    <property type="match status" value="1"/>
</dbReference>
<evidence type="ECO:0000256" key="2">
    <source>
        <dbReference type="PROSITE-ProRule" id="PRU00169"/>
    </source>
</evidence>
<dbReference type="PANTHER" id="PTHR44591:SF23">
    <property type="entry name" value="CHEY SUBFAMILY"/>
    <property type="match status" value="1"/>
</dbReference>
<proteinExistence type="predicted"/>
<feature type="modified residue" description="4-aspartylphosphate" evidence="2">
    <location>
        <position position="53"/>
    </location>
</feature>